<name>A0AAW1QW41_9CHLO</name>
<evidence type="ECO:0000313" key="8">
    <source>
        <dbReference type="EMBL" id="KAK9825724.1"/>
    </source>
</evidence>
<keyword evidence="9" id="KW-1185">Reference proteome</keyword>
<sequence>MFGSLTAKQLLTSLQASSKAAAAEAASSYRLLSWFSTQPAGRDEDQPVCRFGGAYSDKPTLAQSITECVASVKQQLGDETQLDLCQLLVSLGHGEHLRLAPMYITEMLSNASGRAPVVIGGVVQGLITPMVPLAPSGVSLLAASLPGTTLYPFHTTSTDLPVLPGRGWADLLGTSAQPHTATTHTSALLMAEPHFTTVETLLSRLQTAVPGMGIVGGVLQPGAWGGGHQSMRGAVFNSTQVYDEGAVGCILQGPVQLDTICTVGFRPIGRSAEITAAQGGSILELDGQPALQVMRDLWTALEHVEPPDRGLAVQVGLSEAGSEDQLLARNIDHFDAERQAIVVACDEVQPATRLQLLVRDPAFGRKALEANLKRYLGDLPPGICPEQGTLGGLLYSCVHSQQEEHRILHTSCPSLPWQGCMVQGEFGPAGTRSGPAVMHSYSSSLGFLRSPSLPAKP</sequence>
<evidence type="ECO:0000256" key="1">
    <source>
        <dbReference type="ARBA" id="ARBA00004651"/>
    </source>
</evidence>
<gene>
    <name evidence="8" type="ORF">WJX74_001358</name>
</gene>
<keyword evidence="5" id="KW-0472">Membrane</keyword>
<dbReference type="SMART" id="SM00897">
    <property type="entry name" value="FIST"/>
    <property type="match status" value="1"/>
</dbReference>
<dbReference type="GO" id="GO:0000209">
    <property type="term" value="P:protein polyubiquitination"/>
    <property type="evidence" value="ECO:0007669"/>
    <property type="project" value="TreeGrafter"/>
</dbReference>
<dbReference type="EMBL" id="JALJOS010000023">
    <property type="protein sequence ID" value="KAK9825724.1"/>
    <property type="molecule type" value="Genomic_DNA"/>
</dbReference>
<evidence type="ECO:0000313" key="9">
    <source>
        <dbReference type="Proteomes" id="UP001438707"/>
    </source>
</evidence>
<dbReference type="InterPro" id="IPR013702">
    <property type="entry name" value="FIST_domain_N"/>
</dbReference>
<keyword evidence="4" id="KW-1133">Transmembrane helix</keyword>
<keyword evidence="3" id="KW-0812">Transmembrane</keyword>
<reference evidence="8 9" key="1">
    <citation type="journal article" date="2024" name="Nat. Commun.">
        <title>Phylogenomics reveals the evolutionary origins of lichenization in chlorophyte algae.</title>
        <authorList>
            <person name="Puginier C."/>
            <person name="Libourel C."/>
            <person name="Otte J."/>
            <person name="Skaloud P."/>
            <person name="Haon M."/>
            <person name="Grisel S."/>
            <person name="Petersen M."/>
            <person name="Berrin J.G."/>
            <person name="Delaux P.M."/>
            <person name="Dal Grande F."/>
            <person name="Keller J."/>
        </authorList>
    </citation>
    <scope>NUCLEOTIDE SEQUENCE [LARGE SCALE GENOMIC DNA]</scope>
    <source>
        <strain evidence="8 9">SAG 2145</strain>
    </source>
</reference>
<dbReference type="InterPro" id="IPR019494">
    <property type="entry name" value="FIST_C"/>
</dbReference>
<dbReference type="AlphaFoldDB" id="A0AAW1QW41"/>
<keyword evidence="2" id="KW-1003">Cell membrane</keyword>
<dbReference type="PANTHER" id="PTHR14939">
    <property type="entry name" value="F-BOX ONLY PROTEIN 22"/>
    <property type="match status" value="1"/>
</dbReference>
<comment type="subcellular location">
    <subcellularLocation>
        <location evidence="1">Cell membrane</location>
        <topology evidence="1">Multi-pass membrane protein</topology>
    </subcellularLocation>
</comment>
<accession>A0AAW1QW41</accession>
<organism evidence="8 9">
    <name type="scientific">Apatococcus lobatus</name>
    <dbReference type="NCBI Taxonomy" id="904363"/>
    <lineage>
        <taxon>Eukaryota</taxon>
        <taxon>Viridiplantae</taxon>
        <taxon>Chlorophyta</taxon>
        <taxon>core chlorophytes</taxon>
        <taxon>Trebouxiophyceae</taxon>
        <taxon>Chlorellales</taxon>
        <taxon>Chlorellaceae</taxon>
        <taxon>Apatococcus</taxon>
    </lineage>
</organism>
<dbReference type="Proteomes" id="UP001438707">
    <property type="component" value="Unassembled WGS sequence"/>
</dbReference>
<evidence type="ECO:0000256" key="3">
    <source>
        <dbReference type="ARBA" id="ARBA00022692"/>
    </source>
</evidence>
<feature type="domain" description="FIST C-domain" evidence="7">
    <location>
        <begin position="290"/>
        <end position="429"/>
    </location>
</feature>
<evidence type="ECO:0000256" key="4">
    <source>
        <dbReference type="ARBA" id="ARBA00022989"/>
    </source>
</evidence>
<dbReference type="PIRSF" id="PIRSF018953">
    <property type="entry name" value="UCP018953"/>
    <property type="match status" value="1"/>
</dbReference>
<evidence type="ECO:0008006" key="10">
    <source>
        <dbReference type="Google" id="ProtNLM"/>
    </source>
</evidence>
<dbReference type="InterPro" id="IPR016741">
    <property type="entry name" value="UCP018953"/>
</dbReference>
<evidence type="ECO:0000256" key="5">
    <source>
        <dbReference type="ARBA" id="ARBA00023136"/>
    </source>
</evidence>
<dbReference type="GO" id="GO:0032436">
    <property type="term" value="P:positive regulation of proteasomal ubiquitin-dependent protein catabolic process"/>
    <property type="evidence" value="ECO:0007669"/>
    <property type="project" value="TreeGrafter"/>
</dbReference>
<comment type="caution">
    <text evidence="8">The sequence shown here is derived from an EMBL/GenBank/DDBJ whole genome shotgun (WGS) entry which is preliminary data.</text>
</comment>
<protein>
    <recommendedName>
        <fullName evidence="10">FIST domain-containing protein</fullName>
    </recommendedName>
</protein>
<dbReference type="PANTHER" id="PTHR14939:SF5">
    <property type="entry name" value="F-BOX ONLY PROTEIN 22"/>
    <property type="match status" value="1"/>
</dbReference>
<dbReference type="Pfam" id="PF08495">
    <property type="entry name" value="FIST"/>
    <property type="match status" value="1"/>
</dbReference>
<evidence type="ECO:0000259" key="7">
    <source>
        <dbReference type="SMART" id="SM01204"/>
    </source>
</evidence>
<evidence type="ECO:0000259" key="6">
    <source>
        <dbReference type="SMART" id="SM00897"/>
    </source>
</evidence>
<proteinExistence type="predicted"/>
<evidence type="ECO:0000256" key="2">
    <source>
        <dbReference type="ARBA" id="ARBA00022475"/>
    </source>
</evidence>
<dbReference type="SMART" id="SM01204">
    <property type="entry name" value="FIST_C"/>
    <property type="match status" value="1"/>
</dbReference>
<dbReference type="Pfam" id="PF10442">
    <property type="entry name" value="FIST_C"/>
    <property type="match status" value="1"/>
</dbReference>
<dbReference type="GO" id="GO:0005886">
    <property type="term" value="C:plasma membrane"/>
    <property type="evidence" value="ECO:0007669"/>
    <property type="project" value="UniProtKB-SubCell"/>
</dbReference>
<feature type="domain" description="FIST" evidence="6">
    <location>
        <begin position="81"/>
        <end position="289"/>
    </location>
</feature>